<dbReference type="GO" id="GO:0006154">
    <property type="term" value="P:adenosine catabolic process"/>
    <property type="evidence" value="ECO:0007669"/>
    <property type="project" value="TreeGrafter"/>
</dbReference>
<evidence type="ECO:0000313" key="10">
    <source>
        <dbReference type="Proteomes" id="UP001233271"/>
    </source>
</evidence>
<dbReference type="PANTHER" id="PTHR11409:SF42">
    <property type="entry name" value="ADENOSINE DEAMINASE-LIKE PROTEIN"/>
    <property type="match status" value="1"/>
</dbReference>
<evidence type="ECO:0000259" key="8">
    <source>
        <dbReference type="Pfam" id="PF00962"/>
    </source>
</evidence>
<evidence type="ECO:0000256" key="6">
    <source>
        <dbReference type="ARBA" id="ARBA00023080"/>
    </source>
</evidence>
<dbReference type="GO" id="GO:0004000">
    <property type="term" value="F:adenosine deaminase activity"/>
    <property type="evidence" value="ECO:0007669"/>
    <property type="project" value="TreeGrafter"/>
</dbReference>
<dbReference type="GO" id="GO:0046103">
    <property type="term" value="P:inosine biosynthetic process"/>
    <property type="evidence" value="ECO:0007669"/>
    <property type="project" value="TreeGrafter"/>
</dbReference>
<dbReference type="SUPFAM" id="SSF51556">
    <property type="entry name" value="Metallo-dependent hydrolases"/>
    <property type="match status" value="1"/>
</dbReference>
<comment type="catalytic activity">
    <reaction evidence="7">
        <text>N(6)-methyl-AMP + H2O + H(+) = IMP + methylamine</text>
        <dbReference type="Rhea" id="RHEA:16001"/>
        <dbReference type="ChEBI" id="CHEBI:15377"/>
        <dbReference type="ChEBI" id="CHEBI:15378"/>
        <dbReference type="ChEBI" id="CHEBI:58053"/>
        <dbReference type="ChEBI" id="CHEBI:59338"/>
        <dbReference type="ChEBI" id="CHEBI:144842"/>
    </reaction>
    <physiologicalReaction direction="left-to-right" evidence="7">
        <dbReference type="Rhea" id="RHEA:16002"/>
    </physiologicalReaction>
</comment>
<dbReference type="InterPro" id="IPR032466">
    <property type="entry name" value="Metal_Hydrolase"/>
</dbReference>
<dbReference type="Gene3D" id="3.20.20.140">
    <property type="entry name" value="Metal-dependent hydrolases"/>
    <property type="match status" value="1"/>
</dbReference>
<evidence type="ECO:0000256" key="1">
    <source>
        <dbReference type="ARBA" id="ARBA00001947"/>
    </source>
</evidence>
<sequence>MPMPMPAPIADADYCRRLPKVELHAHLSGSVTPAVLQQIWADLPDHERVSLQPPLEALADPTGAQGINTFFAHFNTYIYRLLSTPESLARATRAVLIGFAEDGVVYLELRTTPRALPNASPDTGVRVVLDVIDEWNRTEKMVVRLILSVDQAKHGPKEAEAIVDLALNLRGEGKPVVGLDLCGDPAARGDITALRPAFTRARQASLPCVLHFAEIPAASSVAELNELLDWKPRRLGHAIHVPPEVVERIERENVGVEMCLSCNVLAGMLPDTETSRGIADHHFGEWWGRSVPISLGTDDIGVFGSISSEEHAHAARHFGLERPDLLELGRRAMAGALDETQRPRMEQLFREFAANEGVECPWP</sequence>
<dbReference type="AlphaFoldDB" id="A0AA48L9S3"/>
<dbReference type="GeneID" id="85498494"/>
<proteinExistence type="inferred from homology"/>
<keyword evidence="6" id="KW-0546">Nucleotide metabolism</keyword>
<accession>A0AA48L9S3</accession>
<dbReference type="EMBL" id="AP028218">
    <property type="protein sequence ID" value="BEI94624.1"/>
    <property type="molecule type" value="Genomic_DNA"/>
</dbReference>
<dbReference type="PANTHER" id="PTHR11409">
    <property type="entry name" value="ADENOSINE DEAMINASE"/>
    <property type="match status" value="1"/>
</dbReference>
<name>A0AA48L9S3_9TREE</name>
<feature type="domain" description="Adenosine deaminase" evidence="8">
    <location>
        <begin position="19"/>
        <end position="341"/>
    </location>
</feature>
<dbReference type="RefSeq" id="XP_060459889.1">
    <property type="nucleotide sequence ID" value="XM_060603613.1"/>
</dbReference>
<keyword evidence="5" id="KW-0862">Zinc</keyword>
<keyword evidence="4" id="KW-0378">Hydrolase</keyword>
<evidence type="ECO:0000256" key="4">
    <source>
        <dbReference type="ARBA" id="ARBA00022801"/>
    </source>
</evidence>
<protein>
    <recommendedName>
        <fullName evidence="8">Adenosine deaminase domain-containing protein</fullName>
    </recommendedName>
</protein>
<dbReference type="KEGG" id="ccac:CcaHIS019_0701960"/>
<keyword evidence="10" id="KW-1185">Reference proteome</keyword>
<evidence type="ECO:0000256" key="3">
    <source>
        <dbReference type="ARBA" id="ARBA00022723"/>
    </source>
</evidence>
<dbReference type="InterPro" id="IPR001365">
    <property type="entry name" value="A_deaminase_dom"/>
</dbReference>
<keyword evidence="3" id="KW-0479">Metal-binding</keyword>
<gene>
    <name evidence="9" type="ORF">CcaverHIS019_0701960</name>
</gene>
<comment type="cofactor">
    <cofactor evidence="1">
        <name>Zn(2+)</name>
        <dbReference type="ChEBI" id="CHEBI:29105"/>
    </cofactor>
</comment>
<dbReference type="Proteomes" id="UP001233271">
    <property type="component" value="Chromosome 7a"/>
</dbReference>
<dbReference type="Pfam" id="PF00962">
    <property type="entry name" value="A_deaminase"/>
    <property type="match status" value="1"/>
</dbReference>
<dbReference type="GO" id="GO:0009117">
    <property type="term" value="P:nucleotide metabolic process"/>
    <property type="evidence" value="ECO:0007669"/>
    <property type="project" value="UniProtKB-KW"/>
</dbReference>
<evidence type="ECO:0000313" key="9">
    <source>
        <dbReference type="EMBL" id="BEI94624.1"/>
    </source>
</evidence>
<evidence type="ECO:0000256" key="2">
    <source>
        <dbReference type="ARBA" id="ARBA00006676"/>
    </source>
</evidence>
<comment type="similarity">
    <text evidence="2">Belongs to the metallo-dependent hydrolases superfamily. Adenosine and AMP deaminases family.</text>
</comment>
<organism evidence="9 10">
    <name type="scientific">Cutaneotrichosporon cavernicola</name>
    <dbReference type="NCBI Taxonomy" id="279322"/>
    <lineage>
        <taxon>Eukaryota</taxon>
        <taxon>Fungi</taxon>
        <taxon>Dikarya</taxon>
        <taxon>Basidiomycota</taxon>
        <taxon>Agaricomycotina</taxon>
        <taxon>Tremellomycetes</taxon>
        <taxon>Trichosporonales</taxon>
        <taxon>Trichosporonaceae</taxon>
        <taxon>Cutaneotrichosporon</taxon>
    </lineage>
</organism>
<dbReference type="InterPro" id="IPR006330">
    <property type="entry name" value="Ado/ade_deaminase"/>
</dbReference>
<evidence type="ECO:0000256" key="7">
    <source>
        <dbReference type="ARBA" id="ARBA00048787"/>
    </source>
</evidence>
<reference evidence="9" key="1">
    <citation type="journal article" date="2023" name="BMC Genomics">
        <title>Chromosome-level genome assemblies of Cutaneotrichosporon spp. (Trichosporonales, Basidiomycota) reveal imbalanced evolution between nucleotide sequences and chromosome synteny.</title>
        <authorList>
            <person name="Kobayashi Y."/>
            <person name="Kayamori A."/>
            <person name="Aoki K."/>
            <person name="Shiwa Y."/>
            <person name="Matsutani M."/>
            <person name="Fujita N."/>
            <person name="Sugita T."/>
            <person name="Iwasaki W."/>
            <person name="Tanaka N."/>
            <person name="Takashima M."/>
        </authorList>
    </citation>
    <scope>NUCLEOTIDE SEQUENCE</scope>
    <source>
        <strain evidence="9">HIS019</strain>
    </source>
</reference>
<dbReference type="GO" id="GO:0046872">
    <property type="term" value="F:metal ion binding"/>
    <property type="evidence" value="ECO:0007669"/>
    <property type="project" value="UniProtKB-KW"/>
</dbReference>
<evidence type="ECO:0000256" key="5">
    <source>
        <dbReference type="ARBA" id="ARBA00022833"/>
    </source>
</evidence>